<dbReference type="Proteomes" id="UP000225536">
    <property type="component" value="Segment"/>
</dbReference>
<evidence type="ECO:0000313" key="2">
    <source>
        <dbReference type="Proteomes" id="UP000225536"/>
    </source>
</evidence>
<keyword evidence="2" id="KW-1185">Reference proteome</keyword>
<protein>
    <submittedName>
        <fullName evidence="1">Uncharacterized protein</fullName>
    </submittedName>
</protein>
<evidence type="ECO:0000313" key="1">
    <source>
        <dbReference type="EMBL" id="ALA45216.1"/>
    </source>
</evidence>
<accession>A0A0K2FHV8</accession>
<sequence>MKYLLLALSLLATPALAFEEPPPMDKATYDAMSDDEKCEHLPTYQMMSDWLKDSKVDEKLKTKVITQYLYSQNQVCLMTLRIKVRELEYELKTGKKLK</sequence>
<organism evidence="1 2">
    <name type="scientific">Enterobacter phage phiEap-3</name>
    <dbReference type="NCBI Taxonomy" id="1682394"/>
    <lineage>
        <taxon>Viruses</taxon>
        <taxon>Duplodnaviria</taxon>
        <taxon>Heunggongvirae</taxon>
        <taxon>Uroviricota</taxon>
        <taxon>Caudoviricetes</taxon>
        <taxon>Pantevenvirales</taxon>
        <taxon>Straboviridae</taxon>
        <taxon>Slopekvirus</taxon>
        <taxon>Slopekvirus eap3</taxon>
    </lineage>
</organism>
<proteinExistence type="predicted"/>
<dbReference type="EMBL" id="KT321315">
    <property type="protein sequence ID" value="ALA45216.1"/>
    <property type="molecule type" value="Genomic_DNA"/>
</dbReference>
<gene>
    <name evidence="1" type="ORF">ADS69_00111</name>
</gene>
<reference evidence="1 2" key="1">
    <citation type="submission" date="2015-07" db="EMBL/GenBank/DDBJ databases">
        <title>Enterobacter aerogenes phage phiEap-3.</title>
        <authorList>
            <person name="Zhao X."/>
        </authorList>
    </citation>
    <scope>NUCLEOTIDE SEQUENCE [LARGE SCALE GENOMIC DNA]</scope>
</reference>
<name>A0A0K2FHV8_9CAUD</name>